<dbReference type="EMBL" id="CAWUHD010000045">
    <property type="protein sequence ID" value="CAK7222462.1"/>
    <property type="molecule type" value="Genomic_DNA"/>
</dbReference>
<sequence>MTTKISSSQQWRQVTSANSIVVTDFYADWCGPCKMIAPTFESLANKYAKPNRIAFAKVDVDSQREVAQQYGVRAMPTFVILKNGSVIDTIQGANPPALTSAVEKAVKLAGAGSTFSTPGRTLGTDAPPTVGGGSSRPGRGPVQGGRTWFDPRRIINWLITFVGLYLTSLFSLDPYMAAQNSKYNTHRPTVPVRVTSGAPFGGRQFNSGGQFAMMGGPSGSGSVKSNTTGGAGSGNSSGNKGGAQQRGGFKTLADLGSD</sequence>
<evidence type="ECO:0000256" key="4">
    <source>
        <dbReference type="SAM" id="Phobius"/>
    </source>
</evidence>
<keyword evidence="2" id="KW-1015">Disulfide bond</keyword>
<keyword evidence="4" id="KW-1133">Transmembrane helix</keyword>
<dbReference type="PRINTS" id="PR00421">
    <property type="entry name" value="THIOREDOXIN"/>
</dbReference>
<dbReference type="InterPro" id="IPR017937">
    <property type="entry name" value="Thioredoxin_CS"/>
</dbReference>
<feature type="compositionally biased region" description="Gly residues" evidence="3">
    <location>
        <begin position="229"/>
        <end position="245"/>
    </location>
</feature>
<feature type="region of interest" description="Disordered" evidence="3">
    <location>
        <begin position="208"/>
        <end position="258"/>
    </location>
</feature>
<evidence type="ECO:0000313" key="6">
    <source>
        <dbReference type="EMBL" id="CAK7222462.1"/>
    </source>
</evidence>
<comment type="caution">
    <text evidence="6">The sequence shown here is derived from an EMBL/GenBank/DDBJ whole genome shotgun (WGS) entry which is preliminary data.</text>
</comment>
<comment type="similarity">
    <text evidence="1">Belongs to the thioredoxin family.</text>
</comment>
<dbReference type="Proteomes" id="UP001642482">
    <property type="component" value="Unassembled WGS sequence"/>
</dbReference>
<dbReference type="PROSITE" id="PS51352">
    <property type="entry name" value="THIOREDOXIN_2"/>
    <property type="match status" value="1"/>
</dbReference>
<dbReference type="InterPro" id="IPR005746">
    <property type="entry name" value="Thioredoxin"/>
</dbReference>
<gene>
    <name evidence="6" type="ORF">SEUCBS140593_004907</name>
</gene>
<evidence type="ECO:0000313" key="7">
    <source>
        <dbReference type="Proteomes" id="UP001642482"/>
    </source>
</evidence>
<keyword evidence="4" id="KW-0812">Transmembrane</keyword>
<dbReference type="InterPro" id="IPR013766">
    <property type="entry name" value="Thioredoxin_domain"/>
</dbReference>
<evidence type="ECO:0000256" key="1">
    <source>
        <dbReference type="ARBA" id="ARBA00008987"/>
    </source>
</evidence>
<evidence type="ECO:0000256" key="2">
    <source>
        <dbReference type="ARBA" id="ARBA00023157"/>
    </source>
</evidence>
<feature type="region of interest" description="Disordered" evidence="3">
    <location>
        <begin position="116"/>
        <end position="146"/>
    </location>
</feature>
<feature type="compositionally biased region" description="Low complexity" evidence="3">
    <location>
        <begin position="136"/>
        <end position="146"/>
    </location>
</feature>
<evidence type="ECO:0000256" key="3">
    <source>
        <dbReference type="SAM" id="MobiDB-lite"/>
    </source>
</evidence>
<dbReference type="Gene3D" id="3.40.30.10">
    <property type="entry name" value="Glutaredoxin"/>
    <property type="match status" value="1"/>
</dbReference>
<dbReference type="PROSITE" id="PS00194">
    <property type="entry name" value="THIOREDOXIN_1"/>
    <property type="match status" value="1"/>
</dbReference>
<feature type="domain" description="Thioredoxin" evidence="5">
    <location>
        <begin position="1"/>
        <end position="107"/>
    </location>
</feature>
<accession>A0ABP0BRW6</accession>
<name>A0ABP0BRW6_9PEZI</name>
<protein>
    <recommendedName>
        <fullName evidence="5">Thioredoxin domain-containing protein</fullName>
    </recommendedName>
</protein>
<organism evidence="6 7">
    <name type="scientific">Sporothrix eucalyptigena</name>
    <dbReference type="NCBI Taxonomy" id="1812306"/>
    <lineage>
        <taxon>Eukaryota</taxon>
        <taxon>Fungi</taxon>
        <taxon>Dikarya</taxon>
        <taxon>Ascomycota</taxon>
        <taxon>Pezizomycotina</taxon>
        <taxon>Sordariomycetes</taxon>
        <taxon>Sordariomycetidae</taxon>
        <taxon>Ophiostomatales</taxon>
        <taxon>Ophiostomataceae</taxon>
        <taxon>Sporothrix</taxon>
    </lineage>
</organism>
<dbReference type="Pfam" id="PF00085">
    <property type="entry name" value="Thioredoxin"/>
    <property type="match status" value="1"/>
</dbReference>
<dbReference type="CDD" id="cd02947">
    <property type="entry name" value="TRX_family"/>
    <property type="match status" value="1"/>
</dbReference>
<dbReference type="NCBIfam" id="TIGR01068">
    <property type="entry name" value="thioredoxin"/>
    <property type="match status" value="1"/>
</dbReference>
<proteinExistence type="inferred from homology"/>
<dbReference type="SUPFAM" id="SSF52833">
    <property type="entry name" value="Thioredoxin-like"/>
    <property type="match status" value="1"/>
</dbReference>
<evidence type="ECO:0000259" key="5">
    <source>
        <dbReference type="PROSITE" id="PS51352"/>
    </source>
</evidence>
<reference evidence="6 7" key="1">
    <citation type="submission" date="2024-01" db="EMBL/GenBank/DDBJ databases">
        <authorList>
            <person name="Allen C."/>
            <person name="Tagirdzhanova G."/>
        </authorList>
    </citation>
    <scope>NUCLEOTIDE SEQUENCE [LARGE SCALE GENOMIC DNA]</scope>
</reference>
<dbReference type="InterPro" id="IPR036249">
    <property type="entry name" value="Thioredoxin-like_sf"/>
</dbReference>
<dbReference type="PANTHER" id="PTHR46115">
    <property type="entry name" value="THIOREDOXIN-LIKE PROTEIN 1"/>
    <property type="match status" value="1"/>
</dbReference>
<feature type="transmembrane region" description="Helical" evidence="4">
    <location>
        <begin position="154"/>
        <end position="172"/>
    </location>
</feature>
<keyword evidence="4" id="KW-0472">Membrane</keyword>
<keyword evidence="7" id="KW-1185">Reference proteome</keyword>